<dbReference type="AlphaFoldDB" id="A0A8J5SEZ7"/>
<gene>
    <name evidence="1" type="ORF">GUJ93_ZPchr0006g45751</name>
</gene>
<keyword evidence="2" id="KW-1185">Reference proteome</keyword>
<proteinExistence type="predicted"/>
<comment type="caution">
    <text evidence="1">The sequence shown here is derived from an EMBL/GenBank/DDBJ whole genome shotgun (WGS) entry which is preliminary data.</text>
</comment>
<organism evidence="1 2">
    <name type="scientific">Zizania palustris</name>
    <name type="common">Northern wild rice</name>
    <dbReference type="NCBI Taxonomy" id="103762"/>
    <lineage>
        <taxon>Eukaryota</taxon>
        <taxon>Viridiplantae</taxon>
        <taxon>Streptophyta</taxon>
        <taxon>Embryophyta</taxon>
        <taxon>Tracheophyta</taxon>
        <taxon>Spermatophyta</taxon>
        <taxon>Magnoliopsida</taxon>
        <taxon>Liliopsida</taxon>
        <taxon>Poales</taxon>
        <taxon>Poaceae</taxon>
        <taxon>BOP clade</taxon>
        <taxon>Oryzoideae</taxon>
        <taxon>Oryzeae</taxon>
        <taxon>Zizaniinae</taxon>
        <taxon>Zizania</taxon>
    </lineage>
</organism>
<dbReference type="Proteomes" id="UP000729402">
    <property type="component" value="Unassembled WGS sequence"/>
</dbReference>
<evidence type="ECO:0000313" key="2">
    <source>
        <dbReference type="Proteomes" id="UP000729402"/>
    </source>
</evidence>
<name>A0A8J5SEZ7_ZIZPA</name>
<sequence>MVATVESGRWGFGDQRAQFQARMQAPPRWISPHLAFHGCELLQAPGEKRKEEVEIFLAVASSPSNLLYGIVDPGSLQKEYAEHVGQI</sequence>
<reference evidence="1" key="2">
    <citation type="submission" date="2021-02" db="EMBL/GenBank/DDBJ databases">
        <authorList>
            <person name="Kimball J.A."/>
            <person name="Haas M.W."/>
            <person name="Macchietto M."/>
            <person name="Kono T."/>
            <person name="Duquette J."/>
            <person name="Shao M."/>
        </authorList>
    </citation>
    <scope>NUCLEOTIDE SEQUENCE</scope>
    <source>
        <tissue evidence="1">Fresh leaf tissue</tissue>
    </source>
</reference>
<protein>
    <submittedName>
        <fullName evidence="1">Uncharacterized protein</fullName>
    </submittedName>
</protein>
<reference evidence="1" key="1">
    <citation type="journal article" date="2021" name="bioRxiv">
        <title>Whole Genome Assembly and Annotation of Northern Wild Rice, Zizania palustris L., Supports a Whole Genome Duplication in the Zizania Genus.</title>
        <authorList>
            <person name="Haas M."/>
            <person name="Kono T."/>
            <person name="Macchietto M."/>
            <person name="Millas R."/>
            <person name="McGilp L."/>
            <person name="Shao M."/>
            <person name="Duquette J."/>
            <person name="Hirsch C.N."/>
            <person name="Kimball J."/>
        </authorList>
    </citation>
    <scope>NUCLEOTIDE SEQUENCE</scope>
    <source>
        <tissue evidence="1">Fresh leaf tissue</tissue>
    </source>
</reference>
<accession>A0A8J5SEZ7</accession>
<dbReference type="EMBL" id="JAAALK010000283">
    <property type="protein sequence ID" value="KAG8074606.1"/>
    <property type="molecule type" value="Genomic_DNA"/>
</dbReference>
<evidence type="ECO:0000313" key="1">
    <source>
        <dbReference type="EMBL" id="KAG8074606.1"/>
    </source>
</evidence>